<dbReference type="InterPro" id="IPR023612">
    <property type="entry name" value="Peptidase_M4"/>
</dbReference>
<feature type="active site" description="Proton donor" evidence="8">
    <location>
        <position position="488"/>
    </location>
</feature>
<dbReference type="KEGG" id="cat:CA2559_09051"/>
<dbReference type="InterPro" id="IPR050728">
    <property type="entry name" value="Zinc_Metalloprotease_M4"/>
</dbReference>
<dbReference type="SUPFAM" id="SSF55486">
    <property type="entry name" value="Metalloproteases ('zincins'), catalytic domain"/>
    <property type="match status" value="1"/>
</dbReference>
<evidence type="ECO:0000313" key="15">
    <source>
        <dbReference type="Proteomes" id="UP000002297"/>
    </source>
</evidence>
<dbReference type="InterPro" id="IPR026444">
    <property type="entry name" value="Secre_tail"/>
</dbReference>
<evidence type="ECO:0000256" key="4">
    <source>
        <dbReference type="ARBA" id="ARBA00022729"/>
    </source>
</evidence>
<dbReference type="STRING" id="216432.CA2559_09051"/>
<feature type="chain" id="PRO_5002660037" evidence="9">
    <location>
        <begin position="21"/>
        <end position="984"/>
    </location>
</feature>
<evidence type="ECO:0000259" key="10">
    <source>
        <dbReference type="Pfam" id="PF01447"/>
    </source>
</evidence>
<reference evidence="14 15" key="1">
    <citation type="journal article" date="2010" name="J. Bacteriol.">
        <title>The complete genome sequence of Croceibacter atlanticus HTCC2559T.</title>
        <authorList>
            <person name="Oh H.M."/>
            <person name="Kang I."/>
            <person name="Ferriera S."/>
            <person name="Giovannoni S.J."/>
            <person name="Cho J.C."/>
        </authorList>
    </citation>
    <scope>NUCLEOTIDE SEQUENCE [LARGE SCALE GENOMIC DNA]</scope>
    <source>
        <strain evidence="15">ATCC BAA-628 / HTCC2559 / KCTC 12090</strain>
    </source>
</reference>
<keyword evidence="7" id="KW-0482">Metalloprotease</keyword>
<keyword evidence="5" id="KW-0378">Hydrolase</keyword>
<feature type="signal peptide" evidence="9">
    <location>
        <begin position="1"/>
        <end position="20"/>
    </location>
</feature>
<sequence>MKLNYALTFVLALGTLVANAQDKNKLRDNVAHQTMMTVSGHQSQQEAIANFAKSYELDENSTFQEYRTTTDKLGNTHSRYQQYFNGIKVQFGVMIVHNKQGSVSLINGELYNPKTINTVPSLSKEVGLQRAIEHTNANAYLWEDASQAALMGYSKPVGELVIFPDVNKGIVHLAYMYDVYSTSPISRNEVYVDAHSGDILFKNPIIKHADRLISNNEISAKAKELENTLNSALVEGTADTRYSGTRPIETTPEGSEFILLDTTRGDGIVTYNCEGFNAYQDLHFSDNDNAWTAAEYDNDEKDNGALDAHWGAEVTYDFWQDIFNRNSFDDEGAQIISYVHYDDADEPLFLDTGYDNAFWNGSVMTYGDGNTFDILTAADVCGHEIGHAVCTFTADLAYQNQSGGMNEGYSDIWGACVEHFGRTGSIDGAIDPNVWLIGEDLNSPPLRSMSDPNSRNDPDTYLGDNWVSTGDEGTCVPDATTNDYCGVHTNSGVLNHWFYILTEGAADTNNAPTPDTYDVAGIGMVKSAEIAYLAERDYLTPNATYFDARNATIAVASSIYCANSPEVISVTNAWYAVNVGEEFAEAADDVSLMSITNNTEVGCDAGTFSPQIVVSNGGTNMLGDVDISFSVNGAATTTVTETVNLGTCESTTLTLDIGSLTRGANVLNVDVTTTNDGRPENNTGTVLVVVNDAAEVDVVNTFDTVEESLISYNDGVISSLWERGVAQGTLLSDAVAGGSDVYGTNLDGNHPDGTIAYLVSQCYDLSSVENAILKFDMAFDLEENWDIMYMQYTTDGGSTWQTLGTASDANWYNNDRLPDGTDCFNCIGSQWTGEGEDAHSGGGLNATMHEYSYSLSAFDNDGSAETSMVFRFVFQSDAAVNEEGVIVDNFVVEADQIVLATTNNEFKGLSIYPNPTNTIVNISGQDLKDAKVSVIDLSGRVISNNASVFNGNVLQVNMEQLASGSYFLVIENENYRSVKQVIRK</sequence>
<proteinExistence type="inferred from homology"/>
<keyword evidence="4 9" id="KW-0732">Signal</keyword>
<keyword evidence="15" id="KW-1185">Reference proteome</keyword>
<evidence type="ECO:0000256" key="2">
    <source>
        <dbReference type="ARBA" id="ARBA00022670"/>
    </source>
</evidence>
<dbReference type="InterPro" id="IPR001570">
    <property type="entry name" value="Peptidase_M4_C_domain"/>
</dbReference>
<dbReference type="PANTHER" id="PTHR33794:SF1">
    <property type="entry name" value="BACILLOLYSIN"/>
    <property type="match status" value="1"/>
</dbReference>
<comment type="similarity">
    <text evidence="1">Belongs to the peptidase M4 family.</text>
</comment>
<dbReference type="Gene3D" id="2.60.120.260">
    <property type="entry name" value="Galactose-binding domain-like"/>
    <property type="match status" value="1"/>
</dbReference>
<dbReference type="RefSeq" id="WP_013187555.1">
    <property type="nucleotide sequence ID" value="NC_014230.1"/>
</dbReference>
<evidence type="ECO:0000256" key="6">
    <source>
        <dbReference type="ARBA" id="ARBA00022833"/>
    </source>
</evidence>
<dbReference type="Gene3D" id="3.10.170.10">
    <property type="match status" value="1"/>
</dbReference>
<dbReference type="EMBL" id="CP002046">
    <property type="protein sequence ID" value="EAP86169.1"/>
    <property type="molecule type" value="Genomic_DNA"/>
</dbReference>
<dbReference type="PRINTS" id="PR00730">
    <property type="entry name" value="THERMOLYSIN"/>
</dbReference>
<evidence type="ECO:0000259" key="12">
    <source>
        <dbReference type="Pfam" id="PF07504"/>
    </source>
</evidence>
<dbReference type="CDD" id="cd09597">
    <property type="entry name" value="M4_TLP"/>
    <property type="match status" value="1"/>
</dbReference>
<evidence type="ECO:0000256" key="1">
    <source>
        <dbReference type="ARBA" id="ARBA00009388"/>
    </source>
</evidence>
<evidence type="ECO:0000256" key="9">
    <source>
        <dbReference type="SAM" id="SignalP"/>
    </source>
</evidence>
<dbReference type="OrthoDB" id="8901262at2"/>
<organism evidence="14 15">
    <name type="scientific">Croceibacter atlanticus (strain ATCC BAA-628 / JCM 21780 / CIP 108009 / IAM 15332 / KCTC 12090 / HTCC2559)</name>
    <dbReference type="NCBI Taxonomy" id="216432"/>
    <lineage>
        <taxon>Bacteria</taxon>
        <taxon>Pseudomonadati</taxon>
        <taxon>Bacteroidota</taxon>
        <taxon>Flavobacteriia</taxon>
        <taxon>Flavobacteriales</taxon>
        <taxon>Flavobacteriaceae</taxon>
        <taxon>Croceibacter</taxon>
    </lineage>
</organism>
<gene>
    <name evidence="14" type="ordered locus">CA2559_09051</name>
</gene>
<evidence type="ECO:0000313" key="14">
    <source>
        <dbReference type="EMBL" id="EAP86169.1"/>
    </source>
</evidence>
<evidence type="ECO:0000256" key="8">
    <source>
        <dbReference type="PIRSR" id="PIRSR623612-1"/>
    </source>
</evidence>
<dbReference type="Pfam" id="PF01447">
    <property type="entry name" value="Peptidase_M4"/>
    <property type="match status" value="1"/>
</dbReference>
<evidence type="ECO:0000256" key="5">
    <source>
        <dbReference type="ARBA" id="ARBA00022801"/>
    </source>
</evidence>
<dbReference type="eggNOG" id="COG3227">
    <property type="taxonomic scope" value="Bacteria"/>
</dbReference>
<keyword evidence="6" id="KW-0862">Zinc</keyword>
<dbReference type="GO" id="GO:0004222">
    <property type="term" value="F:metalloendopeptidase activity"/>
    <property type="evidence" value="ECO:0007669"/>
    <property type="project" value="InterPro"/>
</dbReference>
<keyword evidence="2" id="KW-0645">Protease</keyword>
<dbReference type="Proteomes" id="UP000002297">
    <property type="component" value="Chromosome"/>
</dbReference>
<dbReference type="Pfam" id="PF18962">
    <property type="entry name" value="Por_Secre_tail"/>
    <property type="match status" value="1"/>
</dbReference>
<evidence type="ECO:0000256" key="7">
    <source>
        <dbReference type="ARBA" id="ARBA00023049"/>
    </source>
</evidence>
<dbReference type="InterPro" id="IPR013856">
    <property type="entry name" value="Peptidase_M4_domain"/>
</dbReference>
<dbReference type="PANTHER" id="PTHR33794">
    <property type="entry name" value="BACILLOLYSIN"/>
    <property type="match status" value="1"/>
</dbReference>
<evidence type="ECO:0000256" key="3">
    <source>
        <dbReference type="ARBA" id="ARBA00022723"/>
    </source>
</evidence>
<dbReference type="AlphaFoldDB" id="A3UC18"/>
<feature type="domain" description="Peptidase M4" evidence="10">
    <location>
        <begin position="236"/>
        <end position="390"/>
    </location>
</feature>
<accession>A3UC18</accession>
<feature type="domain" description="FTP" evidence="12">
    <location>
        <begin position="62"/>
        <end position="110"/>
    </location>
</feature>
<dbReference type="InterPro" id="IPR011096">
    <property type="entry name" value="FTP_domain"/>
</dbReference>
<protein>
    <submittedName>
        <fullName evidence="14">Thermolysin</fullName>
    </submittedName>
</protein>
<dbReference type="HOGENOM" id="CLU_008590_1_0_10"/>
<feature type="domain" description="Secretion system C-terminal sorting" evidence="13">
    <location>
        <begin position="911"/>
        <end position="982"/>
    </location>
</feature>
<evidence type="ECO:0000259" key="13">
    <source>
        <dbReference type="Pfam" id="PF18962"/>
    </source>
</evidence>
<dbReference type="Gene3D" id="3.10.450.490">
    <property type="match status" value="1"/>
</dbReference>
<evidence type="ECO:0000259" key="11">
    <source>
        <dbReference type="Pfam" id="PF02868"/>
    </source>
</evidence>
<dbReference type="GeneID" id="89454461"/>
<feature type="active site" evidence="8">
    <location>
        <position position="384"/>
    </location>
</feature>
<dbReference type="GO" id="GO:0006508">
    <property type="term" value="P:proteolysis"/>
    <property type="evidence" value="ECO:0007669"/>
    <property type="project" value="UniProtKB-KW"/>
</dbReference>
<name>A3UC18_CROAH</name>
<dbReference type="Pfam" id="PF07504">
    <property type="entry name" value="FTP"/>
    <property type="match status" value="1"/>
</dbReference>
<dbReference type="GO" id="GO:0046872">
    <property type="term" value="F:metal ion binding"/>
    <property type="evidence" value="ECO:0007669"/>
    <property type="project" value="UniProtKB-KW"/>
</dbReference>
<dbReference type="Pfam" id="PF02868">
    <property type="entry name" value="Peptidase_M4_C"/>
    <property type="match status" value="1"/>
</dbReference>
<keyword evidence="3" id="KW-0479">Metal-binding</keyword>
<feature type="domain" description="Peptidase M4 C-terminal" evidence="11">
    <location>
        <begin position="394"/>
        <end position="579"/>
    </location>
</feature>
<dbReference type="NCBIfam" id="TIGR04183">
    <property type="entry name" value="Por_Secre_tail"/>
    <property type="match status" value="1"/>
</dbReference>
<dbReference type="InterPro" id="IPR027268">
    <property type="entry name" value="Peptidase_M4/M1_CTD_sf"/>
</dbReference>
<dbReference type="Gene3D" id="1.10.390.10">
    <property type="entry name" value="Neutral Protease Domain 2"/>
    <property type="match status" value="1"/>
</dbReference>